<sequence length="228" mass="26007">MVSEILQEQLKWFTRKLIEKRVREIDGYHAPIDFDLSIITANTNPTFDAHQTPEQHAIRMLREIRGTLVGGNDIPPTELTWETNDGHVEIRGYTTALLRKYFVEYLGGPRSLFGEGRGENNSTVLTYCEKNTATPAGGNELAILRRLLREWGEVVSFEELHASIENIHRLGRTAILHHGEHRTITETQKDAVRSAVNEVRKKLEIAMGPANHPEIIESIRGRGYRMKM</sequence>
<dbReference type="GO" id="GO:0006355">
    <property type="term" value="P:regulation of DNA-templated transcription"/>
    <property type="evidence" value="ECO:0007669"/>
    <property type="project" value="InterPro"/>
</dbReference>
<dbReference type="InterPro" id="IPR036388">
    <property type="entry name" value="WH-like_DNA-bd_sf"/>
</dbReference>
<gene>
    <name evidence="1" type="ORF">UV20_C0014G0004</name>
</gene>
<dbReference type="InterPro" id="IPR016032">
    <property type="entry name" value="Sig_transdc_resp-reg_C-effctor"/>
</dbReference>
<dbReference type="Proteomes" id="UP000034837">
    <property type="component" value="Unassembled WGS sequence"/>
</dbReference>
<dbReference type="GO" id="GO:0003677">
    <property type="term" value="F:DNA binding"/>
    <property type="evidence" value="ECO:0007669"/>
    <property type="project" value="InterPro"/>
</dbReference>
<dbReference type="EMBL" id="LCDO01000014">
    <property type="protein sequence ID" value="KKS56359.1"/>
    <property type="molecule type" value="Genomic_DNA"/>
</dbReference>
<organism evidence="1 2">
    <name type="scientific">Candidatus Magasanikbacteria bacterium GW2011_GWA2_42_32</name>
    <dbReference type="NCBI Taxonomy" id="1619039"/>
    <lineage>
        <taxon>Bacteria</taxon>
        <taxon>Candidatus Magasanikiibacteriota</taxon>
    </lineage>
</organism>
<proteinExistence type="predicted"/>
<evidence type="ECO:0000313" key="1">
    <source>
        <dbReference type="EMBL" id="KKS56359.1"/>
    </source>
</evidence>
<name>A0A0G1A5V7_9BACT</name>
<reference evidence="1 2" key="1">
    <citation type="journal article" date="2015" name="Nature">
        <title>rRNA introns, odd ribosomes, and small enigmatic genomes across a large radiation of phyla.</title>
        <authorList>
            <person name="Brown C.T."/>
            <person name="Hug L.A."/>
            <person name="Thomas B.C."/>
            <person name="Sharon I."/>
            <person name="Castelle C.J."/>
            <person name="Singh A."/>
            <person name="Wilkins M.J."/>
            <person name="Williams K.H."/>
            <person name="Banfield J.F."/>
        </authorList>
    </citation>
    <scope>NUCLEOTIDE SEQUENCE [LARGE SCALE GENOMIC DNA]</scope>
</reference>
<protein>
    <submittedName>
        <fullName evidence="1">Uncharacterized protein</fullName>
    </submittedName>
</protein>
<comment type="caution">
    <text evidence="1">The sequence shown here is derived from an EMBL/GenBank/DDBJ whole genome shotgun (WGS) entry which is preliminary data.</text>
</comment>
<accession>A0A0G1A5V7</accession>
<dbReference type="Gene3D" id="1.10.10.10">
    <property type="entry name" value="Winged helix-like DNA-binding domain superfamily/Winged helix DNA-binding domain"/>
    <property type="match status" value="1"/>
</dbReference>
<dbReference type="SUPFAM" id="SSF46894">
    <property type="entry name" value="C-terminal effector domain of the bipartite response regulators"/>
    <property type="match status" value="1"/>
</dbReference>
<dbReference type="AlphaFoldDB" id="A0A0G1A5V7"/>
<evidence type="ECO:0000313" key="2">
    <source>
        <dbReference type="Proteomes" id="UP000034837"/>
    </source>
</evidence>